<dbReference type="Proteomes" id="UP000014411">
    <property type="component" value="Unassembled WGS sequence"/>
</dbReference>
<comment type="caution">
    <text evidence="1">The sequence shown here is derived from an EMBL/GenBank/DDBJ whole genome shotgun (WGS) entry which is preliminary data.</text>
</comment>
<organism evidence="1 2">
    <name type="scientific">Rhizobium grahamii CCGE 502</name>
    <dbReference type="NCBI Taxonomy" id="990285"/>
    <lineage>
        <taxon>Bacteria</taxon>
        <taxon>Pseudomonadati</taxon>
        <taxon>Pseudomonadota</taxon>
        <taxon>Alphaproteobacteria</taxon>
        <taxon>Hyphomicrobiales</taxon>
        <taxon>Rhizobiaceae</taxon>
        <taxon>Rhizobium/Agrobacterium group</taxon>
        <taxon>Rhizobium</taxon>
    </lineage>
</organism>
<accession>S3HC52</accession>
<reference evidence="1 2" key="1">
    <citation type="journal article" date="2012" name="J. Bacteriol.">
        <title>Genome sequence of Rhizobium grahamii CCGE502, a broad-host-range symbiont with low nodulation competitiveness in Phaseolus vulgaris.</title>
        <authorList>
            <person name="Althabegoiti M.J."/>
            <person name="Lozano L."/>
            <person name="Torres-Tejerizo G."/>
            <person name="Ormeno-Orrillo E."/>
            <person name="Rogel M.A."/>
            <person name="Gonzalez V."/>
            <person name="Martinez-Romero E."/>
        </authorList>
    </citation>
    <scope>NUCLEOTIDE SEQUENCE [LARGE SCALE GENOMIC DNA]</scope>
    <source>
        <strain evidence="1 2">CCGE 502</strain>
    </source>
</reference>
<sequence>MIQLQAYELKKDQWLWAGHCPNVAQRHLLHQGYEAEGRESIRKIEDYYDRLLAYSGLRGRE</sequence>
<dbReference type="EMBL" id="AEYE02000027">
    <property type="protein sequence ID" value="EPE96179.1"/>
    <property type="molecule type" value="Genomic_DNA"/>
</dbReference>
<evidence type="ECO:0000313" key="1">
    <source>
        <dbReference type="EMBL" id="EPE96179.1"/>
    </source>
</evidence>
<proteinExistence type="predicted"/>
<gene>
    <name evidence="1" type="ORF">RGCCGE502_21400</name>
</gene>
<dbReference type="HOGENOM" id="CLU_155890_1_0_5"/>
<dbReference type="AlphaFoldDB" id="S3HC52"/>
<keyword evidence="2" id="KW-1185">Reference proteome</keyword>
<name>S3HC52_9HYPH</name>
<evidence type="ECO:0000313" key="2">
    <source>
        <dbReference type="Proteomes" id="UP000014411"/>
    </source>
</evidence>
<protein>
    <submittedName>
        <fullName evidence="1">Uncharacterized protein</fullName>
    </submittedName>
</protein>